<feature type="transmembrane region" description="Helical" evidence="3">
    <location>
        <begin position="97"/>
        <end position="120"/>
    </location>
</feature>
<feature type="transmembrane region" description="Helical" evidence="3">
    <location>
        <begin position="6"/>
        <end position="25"/>
    </location>
</feature>
<feature type="transmembrane region" description="Helical" evidence="3">
    <location>
        <begin position="126"/>
        <end position="147"/>
    </location>
</feature>
<dbReference type="RefSeq" id="WP_160624355.1">
    <property type="nucleotide sequence ID" value="NZ_WUUQ01000001.1"/>
</dbReference>
<accession>A0A6N8U8J5</accession>
<dbReference type="PANTHER" id="PTHR37815">
    <property type="entry name" value="UPF0397 PROTEIN BC_2624-RELATED"/>
    <property type="match status" value="1"/>
</dbReference>
<dbReference type="PANTHER" id="PTHR37815:SF3">
    <property type="entry name" value="UPF0397 PROTEIN SPR0429"/>
    <property type="match status" value="1"/>
</dbReference>
<dbReference type="InterPro" id="IPR009825">
    <property type="entry name" value="ECF_substrate-spec-like"/>
</dbReference>
<sequence>MRHKESILAALGAALIFVTTMFIKIPSAYGYFNLGDALIFLFASALSPFTAFLCGGIGSALADISGGYMQYAVFTLFIKGIEGLLVAVLYQRLHVRPLFSIMAAALWMLIGYFLCDWFLYQQAEAAAAGLLMNAAQGLFGIIIAAILHPRFMNIVKHFNLKKKENR</sequence>
<keyword evidence="3" id="KW-0472">Membrane</keyword>
<dbReference type="GO" id="GO:0016020">
    <property type="term" value="C:membrane"/>
    <property type="evidence" value="ECO:0007669"/>
    <property type="project" value="InterPro"/>
</dbReference>
<dbReference type="Pfam" id="PF07155">
    <property type="entry name" value="ECF-ribofla_trS"/>
    <property type="match status" value="1"/>
</dbReference>
<reference evidence="4 5" key="2">
    <citation type="submission" date="2020-01" db="EMBL/GenBank/DDBJ databases">
        <title>Clostridiaceae sp. nov. isolated from the gut of human by culturomics.</title>
        <authorList>
            <person name="Chang Y."/>
        </authorList>
    </citation>
    <scope>NUCLEOTIDE SEQUENCE [LARGE SCALE GENOMIC DNA]</scope>
    <source>
        <strain evidence="4 5">DONG20-135</strain>
    </source>
</reference>
<name>A0A6N8U8J5_9FIRM</name>
<dbReference type="Proteomes" id="UP000434036">
    <property type="component" value="Unassembled WGS sequence"/>
</dbReference>
<proteinExistence type="predicted"/>
<reference evidence="4 5" key="1">
    <citation type="submission" date="2019-12" db="EMBL/GenBank/DDBJ databases">
        <authorList>
            <person name="Yang R."/>
        </authorList>
    </citation>
    <scope>NUCLEOTIDE SEQUENCE [LARGE SCALE GENOMIC DNA]</scope>
    <source>
        <strain evidence="4 5">DONG20-135</strain>
    </source>
</reference>
<feature type="transmembrane region" description="Helical" evidence="3">
    <location>
        <begin position="37"/>
        <end position="62"/>
    </location>
</feature>
<keyword evidence="1 3" id="KW-0812">Transmembrane</keyword>
<protein>
    <submittedName>
        <fullName evidence="4">ECF transporter S component</fullName>
    </submittedName>
</protein>
<organism evidence="4 5">
    <name type="scientific">Copranaerobaculum intestinale</name>
    <dbReference type="NCBI Taxonomy" id="2692629"/>
    <lineage>
        <taxon>Bacteria</taxon>
        <taxon>Bacillati</taxon>
        <taxon>Bacillota</taxon>
        <taxon>Erysipelotrichia</taxon>
        <taxon>Erysipelotrichales</taxon>
        <taxon>Erysipelotrichaceae</taxon>
        <taxon>Copranaerobaculum</taxon>
    </lineage>
</organism>
<gene>
    <name evidence="4" type="ORF">GSF08_02825</name>
</gene>
<dbReference type="EMBL" id="WUUQ01000001">
    <property type="protein sequence ID" value="MXQ72879.1"/>
    <property type="molecule type" value="Genomic_DNA"/>
</dbReference>
<evidence type="ECO:0000256" key="3">
    <source>
        <dbReference type="SAM" id="Phobius"/>
    </source>
</evidence>
<dbReference type="Gene3D" id="1.10.1760.20">
    <property type="match status" value="1"/>
</dbReference>
<keyword evidence="2 3" id="KW-1133">Transmembrane helix</keyword>
<evidence type="ECO:0000313" key="5">
    <source>
        <dbReference type="Proteomes" id="UP000434036"/>
    </source>
</evidence>
<keyword evidence="5" id="KW-1185">Reference proteome</keyword>
<evidence type="ECO:0000256" key="2">
    <source>
        <dbReference type="ARBA" id="ARBA00022989"/>
    </source>
</evidence>
<comment type="caution">
    <text evidence="4">The sequence shown here is derived from an EMBL/GenBank/DDBJ whole genome shotgun (WGS) entry which is preliminary data.</text>
</comment>
<evidence type="ECO:0000256" key="1">
    <source>
        <dbReference type="ARBA" id="ARBA00022692"/>
    </source>
</evidence>
<evidence type="ECO:0000313" key="4">
    <source>
        <dbReference type="EMBL" id="MXQ72879.1"/>
    </source>
</evidence>
<dbReference type="AlphaFoldDB" id="A0A6N8U8J5"/>